<protein>
    <recommendedName>
        <fullName evidence="4">Chitooligosaccharide deacetylase</fullName>
    </recommendedName>
    <alternativeName>
        <fullName evidence="6">Nodulation protein B</fullName>
    </alternativeName>
</protein>
<keyword evidence="5" id="KW-0732">Signal</keyword>
<dbReference type="GO" id="GO:0005975">
    <property type="term" value="P:carbohydrate metabolic process"/>
    <property type="evidence" value="ECO:0007669"/>
    <property type="project" value="InterPro"/>
</dbReference>
<comment type="function">
    <text evidence="1">Is involved in generating a small heat-stable compound (Nod), an acylated oligomer of N-acetylglucosamine, that stimulates mitosis in various plant protoplasts.</text>
</comment>
<comment type="subcellular location">
    <subcellularLocation>
        <location evidence="2">Secreted</location>
    </subcellularLocation>
</comment>
<organism evidence="8 9">
    <name type="scientific">Rhodothalassium salexigens DSM 2132</name>
    <dbReference type="NCBI Taxonomy" id="1188247"/>
    <lineage>
        <taxon>Bacteria</taxon>
        <taxon>Pseudomonadati</taxon>
        <taxon>Pseudomonadota</taxon>
        <taxon>Alphaproteobacteria</taxon>
        <taxon>Rhodothalassiales</taxon>
        <taxon>Rhodothalassiaceae</taxon>
        <taxon>Rhodothalassium</taxon>
    </lineage>
</organism>
<reference evidence="8 9" key="1">
    <citation type="submission" date="2019-03" db="EMBL/GenBank/DDBJ databases">
        <title>Genomic Encyclopedia of Type Strains, Phase IV (KMG-IV): sequencing the most valuable type-strain genomes for metagenomic binning, comparative biology and taxonomic classification.</title>
        <authorList>
            <person name="Goeker M."/>
        </authorList>
    </citation>
    <scope>NUCLEOTIDE SEQUENCE [LARGE SCALE GENOMIC DNA]</scope>
    <source>
        <strain evidence="8 9">DSM 2132</strain>
    </source>
</reference>
<dbReference type="Pfam" id="PF01522">
    <property type="entry name" value="Polysacc_deac_1"/>
    <property type="match status" value="1"/>
</dbReference>
<feature type="domain" description="NodB homology" evidence="7">
    <location>
        <begin position="107"/>
        <end position="366"/>
    </location>
</feature>
<sequence>MYIDWRTVFQTTLPGMVPSVLPGVVLGLLVTAASAAVSPPAAHAVEDARSAVVLMYHRFGEQDLPSTNIKLDQFRAHLAVIEERGQPVLPLAEMMARIEAGETLPDRSLAITVDDAYRSFMTEAWPLLKARGYPVTLFVSTDPVDEGHARYLSWDEIRQLRDEGVTIGHHGAAHLNMVDAGVEASRADLRRATARFEAELGERPDLFAYPYGEFSLAIRDMIEAEGFKAAMAQHSGGIHTGDDVYTIPRFALNERYGGADRFRMISQVRALHVTDAVPPGPVIADRDKNPPVYGFTVVDGAPAASAFNCFSSHQSGRIEPKVLGGKRVEIRYDRPMPAGRHRTTCTVMGEGGRWYWHGKFFYVPAN</sequence>
<dbReference type="CDD" id="cd10973">
    <property type="entry name" value="CE4_DAC_u4_5s"/>
    <property type="match status" value="1"/>
</dbReference>
<dbReference type="RefSeq" id="WP_132707812.1">
    <property type="nucleotide sequence ID" value="NZ_JACIGF010000003.1"/>
</dbReference>
<proteinExistence type="inferred from homology"/>
<comment type="caution">
    <text evidence="8">The sequence shown here is derived from an EMBL/GenBank/DDBJ whole genome shotgun (WGS) entry which is preliminary data.</text>
</comment>
<dbReference type="Gene3D" id="3.20.20.370">
    <property type="entry name" value="Glycoside hydrolase/deacetylase"/>
    <property type="match status" value="1"/>
</dbReference>
<dbReference type="Proteomes" id="UP000295399">
    <property type="component" value="Unassembled WGS sequence"/>
</dbReference>
<dbReference type="InterPro" id="IPR011330">
    <property type="entry name" value="Glyco_hydro/deAcase_b/a-brl"/>
</dbReference>
<comment type="similarity">
    <text evidence="3">Belongs to the polysaccharide deacetylase family.</text>
</comment>
<evidence type="ECO:0000256" key="5">
    <source>
        <dbReference type="ARBA" id="ARBA00022729"/>
    </source>
</evidence>
<evidence type="ECO:0000259" key="7">
    <source>
        <dbReference type="PROSITE" id="PS51677"/>
    </source>
</evidence>
<dbReference type="InParanoid" id="A0A4R2PQ93"/>
<gene>
    <name evidence="8" type="ORF">EV659_103142</name>
</gene>
<evidence type="ECO:0000313" key="9">
    <source>
        <dbReference type="Proteomes" id="UP000295399"/>
    </source>
</evidence>
<evidence type="ECO:0000256" key="3">
    <source>
        <dbReference type="ARBA" id="ARBA00010973"/>
    </source>
</evidence>
<dbReference type="GO" id="GO:0005576">
    <property type="term" value="C:extracellular region"/>
    <property type="evidence" value="ECO:0007669"/>
    <property type="project" value="UniProtKB-SubCell"/>
</dbReference>
<dbReference type="GO" id="GO:0016810">
    <property type="term" value="F:hydrolase activity, acting on carbon-nitrogen (but not peptide) bonds"/>
    <property type="evidence" value="ECO:0007669"/>
    <property type="project" value="InterPro"/>
</dbReference>
<dbReference type="PANTHER" id="PTHR34216:SF3">
    <property type="entry name" value="POLY-BETA-1,6-N-ACETYL-D-GLUCOSAMINE N-DEACETYLASE"/>
    <property type="match status" value="1"/>
</dbReference>
<evidence type="ECO:0000256" key="4">
    <source>
        <dbReference type="ARBA" id="ARBA00020071"/>
    </source>
</evidence>
<dbReference type="OrthoDB" id="9782872at2"/>
<dbReference type="PROSITE" id="PS51677">
    <property type="entry name" value="NODB"/>
    <property type="match status" value="1"/>
</dbReference>
<evidence type="ECO:0000256" key="2">
    <source>
        <dbReference type="ARBA" id="ARBA00004613"/>
    </source>
</evidence>
<accession>A0A4R2PQ93</accession>
<evidence type="ECO:0000256" key="6">
    <source>
        <dbReference type="ARBA" id="ARBA00032976"/>
    </source>
</evidence>
<dbReference type="AlphaFoldDB" id="A0A4R2PQ93"/>
<dbReference type="PANTHER" id="PTHR34216">
    <property type="match status" value="1"/>
</dbReference>
<keyword evidence="9" id="KW-1185">Reference proteome</keyword>
<dbReference type="EMBL" id="SLXO01000003">
    <property type="protein sequence ID" value="TCP36255.1"/>
    <property type="molecule type" value="Genomic_DNA"/>
</dbReference>
<evidence type="ECO:0000313" key="8">
    <source>
        <dbReference type="EMBL" id="TCP36255.1"/>
    </source>
</evidence>
<dbReference type="SUPFAM" id="SSF88713">
    <property type="entry name" value="Glycoside hydrolase/deacetylase"/>
    <property type="match status" value="1"/>
</dbReference>
<name>A0A4R2PQ93_RHOSA</name>
<evidence type="ECO:0000256" key="1">
    <source>
        <dbReference type="ARBA" id="ARBA00003236"/>
    </source>
</evidence>
<dbReference type="InterPro" id="IPR051398">
    <property type="entry name" value="Polysacch_Deacetylase"/>
</dbReference>
<dbReference type="InterPro" id="IPR002509">
    <property type="entry name" value="NODB_dom"/>
</dbReference>